<reference evidence="4" key="1">
    <citation type="submission" date="2017-02" db="UniProtKB">
        <authorList>
            <consortium name="WormBaseParasite"/>
        </authorList>
    </citation>
    <scope>IDENTIFICATION</scope>
</reference>
<dbReference type="AlphaFoldDB" id="A0A0R3WM97"/>
<dbReference type="OrthoDB" id="6287926at2759"/>
<evidence type="ECO:0000313" key="3">
    <source>
        <dbReference type="Proteomes" id="UP000274429"/>
    </source>
</evidence>
<reference evidence="2 3" key="2">
    <citation type="submission" date="2018-11" db="EMBL/GenBank/DDBJ databases">
        <authorList>
            <consortium name="Pathogen Informatics"/>
        </authorList>
    </citation>
    <scope>NUCLEOTIDE SEQUENCE [LARGE SCALE GENOMIC DNA]</scope>
</reference>
<evidence type="ECO:0000313" key="4">
    <source>
        <dbReference type="WBParaSite" id="TTAC_0000188501-mRNA-1"/>
    </source>
</evidence>
<keyword evidence="1" id="KW-1133">Transmembrane helix</keyword>
<name>A0A0R3WM97_HYDTA</name>
<evidence type="ECO:0000313" key="2">
    <source>
        <dbReference type="EMBL" id="VDM18612.1"/>
    </source>
</evidence>
<keyword evidence="1" id="KW-0812">Transmembrane</keyword>
<gene>
    <name evidence="2" type="ORF">TTAC_LOCUS1872</name>
</gene>
<protein>
    <submittedName>
        <fullName evidence="2 4">Uncharacterized protein</fullName>
    </submittedName>
</protein>
<sequence>MRERTGSVGAVSVVCTRSSSSSGSSSSSSSSRRRWRRAPGLISGSSVLLVAIIVVGCAQVGIASATSGFSDILMGTSRSFPPSGDAPNSSVCRHALKQVPGHAAKCNISRDFRGCRFDSGFISYLEFQYCQFASPVLPTILMLQSISHCIGALDAHESEPGCILLSTAFPPPYLPLTHPLSSSSSSSSSSSNSLAVHL</sequence>
<dbReference type="STRING" id="6205.A0A0R3WM97"/>
<dbReference type="EMBL" id="UYWX01000571">
    <property type="protein sequence ID" value="VDM18612.1"/>
    <property type="molecule type" value="Genomic_DNA"/>
</dbReference>
<dbReference type="WBParaSite" id="TTAC_0000188501-mRNA-1">
    <property type="protein sequence ID" value="TTAC_0000188501-mRNA-1"/>
    <property type="gene ID" value="TTAC_0000188501"/>
</dbReference>
<keyword evidence="3" id="KW-1185">Reference proteome</keyword>
<organism evidence="4">
    <name type="scientific">Hydatigena taeniaeformis</name>
    <name type="common">Feline tapeworm</name>
    <name type="synonym">Taenia taeniaeformis</name>
    <dbReference type="NCBI Taxonomy" id="6205"/>
    <lineage>
        <taxon>Eukaryota</taxon>
        <taxon>Metazoa</taxon>
        <taxon>Spiralia</taxon>
        <taxon>Lophotrochozoa</taxon>
        <taxon>Platyhelminthes</taxon>
        <taxon>Cestoda</taxon>
        <taxon>Eucestoda</taxon>
        <taxon>Cyclophyllidea</taxon>
        <taxon>Taeniidae</taxon>
        <taxon>Hydatigera</taxon>
    </lineage>
</organism>
<proteinExistence type="predicted"/>
<evidence type="ECO:0000256" key="1">
    <source>
        <dbReference type="SAM" id="Phobius"/>
    </source>
</evidence>
<accession>A0A0R3WM97</accession>
<keyword evidence="1" id="KW-0472">Membrane</keyword>
<dbReference type="Proteomes" id="UP000274429">
    <property type="component" value="Unassembled WGS sequence"/>
</dbReference>
<feature type="transmembrane region" description="Helical" evidence="1">
    <location>
        <begin position="47"/>
        <end position="69"/>
    </location>
</feature>